<feature type="binding site" evidence="11">
    <location>
        <position position="169"/>
    </location>
    <ligand>
        <name>Mn(2+)</name>
        <dbReference type="ChEBI" id="CHEBI:29035"/>
    </ligand>
</feature>
<dbReference type="SUPFAM" id="SSF51735">
    <property type="entry name" value="NAD(P)-binding Rossmann-fold domains"/>
    <property type="match status" value="1"/>
</dbReference>
<keyword evidence="7 11" id="KW-0464">Manganese</keyword>
<dbReference type="EMBL" id="JQIF01000089">
    <property type="protein sequence ID" value="KGJ51995.1"/>
    <property type="molecule type" value="Genomic_DNA"/>
</dbReference>
<dbReference type="AlphaFoldDB" id="A0A099I2T5"/>
<evidence type="ECO:0000256" key="4">
    <source>
        <dbReference type="ARBA" id="ARBA00022723"/>
    </source>
</evidence>
<evidence type="ECO:0000313" key="15">
    <source>
        <dbReference type="EMBL" id="KGJ51995.1"/>
    </source>
</evidence>
<keyword evidence="11" id="KW-0170">Cobalt</keyword>
<dbReference type="Gene3D" id="3.90.1820.10">
    <property type="entry name" value="AglA-like glucosidase"/>
    <property type="match status" value="1"/>
</dbReference>
<dbReference type="InterPro" id="IPR053715">
    <property type="entry name" value="GH4_Enzyme_sf"/>
</dbReference>
<keyword evidence="6 13" id="KW-0520">NAD</keyword>
<evidence type="ECO:0000256" key="6">
    <source>
        <dbReference type="ARBA" id="ARBA00023027"/>
    </source>
</evidence>
<feature type="site" description="Increases basicity of active site Tyr" evidence="12">
    <location>
        <position position="110"/>
    </location>
</feature>
<evidence type="ECO:0000259" key="14">
    <source>
        <dbReference type="Pfam" id="PF11975"/>
    </source>
</evidence>
<evidence type="ECO:0000256" key="10">
    <source>
        <dbReference type="PIRSR" id="PIRSR601088-2"/>
    </source>
</evidence>
<dbReference type="InterPro" id="IPR001088">
    <property type="entry name" value="Glyco_hydro_4"/>
</dbReference>
<comment type="cofactor">
    <cofactor evidence="13">
        <name>NAD(+)</name>
        <dbReference type="ChEBI" id="CHEBI:57540"/>
    </cofactor>
    <text evidence="13">Binds 1 NAD(+) per subunit.</text>
</comment>
<dbReference type="PRINTS" id="PR00732">
    <property type="entry name" value="GLHYDRLASE4"/>
</dbReference>
<dbReference type="GO" id="GO:0046872">
    <property type="term" value="F:metal ion binding"/>
    <property type="evidence" value="ECO:0007669"/>
    <property type="project" value="UniProtKB-KW"/>
</dbReference>
<accession>A0A099I2T5</accession>
<dbReference type="Pfam" id="PF11975">
    <property type="entry name" value="Glyco_hydro_4C"/>
    <property type="match status" value="1"/>
</dbReference>
<dbReference type="GO" id="GO:0016616">
    <property type="term" value="F:oxidoreductase activity, acting on the CH-OH group of donors, NAD or NADP as acceptor"/>
    <property type="evidence" value="ECO:0007669"/>
    <property type="project" value="InterPro"/>
</dbReference>
<feature type="domain" description="Glycosyl hydrolase family 4 C-terminal" evidence="14">
    <location>
        <begin position="194"/>
        <end position="410"/>
    </location>
</feature>
<keyword evidence="5 13" id="KW-0378">Hydrolase</keyword>
<dbReference type="PANTHER" id="PTHR32092">
    <property type="entry name" value="6-PHOSPHO-BETA-GLUCOSIDASE-RELATED"/>
    <property type="match status" value="1"/>
</dbReference>
<evidence type="ECO:0000256" key="3">
    <source>
        <dbReference type="ARBA" id="ARBA00011881"/>
    </source>
</evidence>
<protein>
    <submittedName>
        <fullName evidence="15">Alpha-mannosidase</fullName>
    </submittedName>
</protein>
<sequence>MKRKFAFIGAGSLDFTRGLVRDILTFDAFRDCEIMLMDINETRLKYAKDGVMRIVEAGKYPAVVHATTDRKEALKDADGVLITILQGGVEVWRHDIEIPKKYGVDICVGDTRGPSGIFRFLRTAPVLLDIIRDVEVLCPNAIVLNYTNPMAMLVSYLQTQTEVNVTGLCHSVQGTAEMLANWIGADPKEISYTCAGINHQAFYLNYEWKGKDAYPLIQNAIQREEVANEEMVRIEMYRHLGYFPTESSGHNSEYNPWFRKRKDLIETYCTHGTGWNPGAYAYILDEYLEREDTWEQEYRDWVNQGDIDLKRGEEYASNIFNAIFGDHTPYFFNGNLRNKGYIRNVMENACVEVPVVATSKGIHSIQQITLPDHLALMVDHSARIEELAVQGALNGDPQLIFEAILFDPLTASVLSMQEIHDMVQEMLHKNKDYLTYFKTLDLKD</sequence>
<dbReference type="RefSeq" id="WP_044906909.1">
    <property type="nucleotide sequence ID" value="NZ_CAXULZ010000004.1"/>
</dbReference>
<evidence type="ECO:0000256" key="12">
    <source>
        <dbReference type="PIRSR" id="PIRSR601088-4"/>
    </source>
</evidence>
<dbReference type="NCBIfam" id="NF011657">
    <property type="entry name" value="PRK15076.1"/>
    <property type="match status" value="1"/>
</dbReference>
<dbReference type="PANTHER" id="PTHR32092:SF6">
    <property type="entry name" value="ALPHA-GALACTOSIDASE"/>
    <property type="match status" value="1"/>
</dbReference>
<feature type="binding site" evidence="10">
    <location>
        <position position="148"/>
    </location>
    <ligand>
        <name>substrate</name>
    </ligand>
</feature>
<keyword evidence="8" id="KW-0119">Carbohydrate metabolism</keyword>
<dbReference type="InterPro" id="IPR015955">
    <property type="entry name" value="Lactate_DH/Glyco_Ohase_4_C"/>
</dbReference>
<evidence type="ECO:0000256" key="7">
    <source>
        <dbReference type="ARBA" id="ARBA00023211"/>
    </source>
</evidence>
<dbReference type="Proteomes" id="UP000030008">
    <property type="component" value="Unassembled WGS sequence"/>
</dbReference>
<evidence type="ECO:0000256" key="11">
    <source>
        <dbReference type="PIRSR" id="PIRSR601088-3"/>
    </source>
</evidence>
<evidence type="ECO:0000256" key="1">
    <source>
        <dbReference type="ARBA" id="ARBA00001936"/>
    </source>
</evidence>
<keyword evidence="11" id="KW-0408">Iron</keyword>
<feature type="binding site" evidence="11">
    <location>
        <position position="199"/>
    </location>
    <ligand>
        <name>Mn(2+)</name>
        <dbReference type="ChEBI" id="CHEBI:29035"/>
    </ligand>
</feature>
<evidence type="ECO:0000313" key="16">
    <source>
        <dbReference type="Proteomes" id="UP000030008"/>
    </source>
</evidence>
<dbReference type="CDD" id="cd05297">
    <property type="entry name" value="GH4_alpha_glucosidase_galactosidase"/>
    <property type="match status" value="1"/>
</dbReference>
<evidence type="ECO:0000256" key="5">
    <source>
        <dbReference type="ARBA" id="ARBA00022801"/>
    </source>
</evidence>
<evidence type="ECO:0000256" key="13">
    <source>
        <dbReference type="RuleBase" id="RU361152"/>
    </source>
</evidence>
<dbReference type="InterPro" id="IPR022616">
    <property type="entry name" value="Glyco_hydro_4_C"/>
</dbReference>
<evidence type="ECO:0000256" key="8">
    <source>
        <dbReference type="ARBA" id="ARBA00023277"/>
    </source>
</evidence>
<evidence type="ECO:0000256" key="9">
    <source>
        <dbReference type="ARBA" id="ARBA00023295"/>
    </source>
</evidence>
<organism evidence="15 16">
    <name type="scientific">Clostridium innocuum</name>
    <dbReference type="NCBI Taxonomy" id="1522"/>
    <lineage>
        <taxon>Bacteria</taxon>
        <taxon>Bacillati</taxon>
        <taxon>Bacillota</taxon>
        <taxon>Clostridia</taxon>
        <taxon>Eubacteriales</taxon>
        <taxon>Clostridiaceae</taxon>
        <taxon>Clostridium</taxon>
    </lineage>
</organism>
<keyword evidence="4 11" id="KW-0479">Metal-binding</keyword>
<comment type="caution">
    <text evidence="15">The sequence shown here is derived from an EMBL/GenBank/DDBJ whole genome shotgun (WGS) entry which is preliminary data.</text>
</comment>
<comment type="cofactor">
    <cofactor evidence="1">
        <name>Mn(2+)</name>
        <dbReference type="ChEBI" id="CHEBI:29035"/>
    </cofactor>
</comment>
<dbReference type="SUPFAM" id="SSF56327">
    <property type="entry name" value="LDH C-terminal domain-like"/>
    <property type="match status" value="1"/>
</dbReference>
<comment type="subunit">
    <text evidence="3">Homotetramer.</text>
</comment>
<dbReference type="InterPro" id="IPR036291">
    <property type="entry name" value="NAD(P)-bd_dom_sf"/>
</dbReference>
<name>A0A099I2T5_CLOIN</name>
<dbReference type="GO" id="GO:0004553">
    <property type="term" value="F:hydrolase activity, hydrolyzing O-glycosyl compounds"/>
    <property type="evidence" value="ECO:0007669"/>
    <property type="project" value="InterPro"/>
</dbReference>
<keyword evidence="11" id="KW-0533">Nickel</keyword>
<proteinExistence type="inferred from homology"/>
<evidence type="ECO:0000256" key="2">
    <source>
        <dbReference type="ARBA" id="ARBA00010141"/>
    </source>
</evidence>
<keyword evidence="9 13" id="KW-0326">Glycosidase</keyword>
<comment type="similarity">
    <text evidence="2 13">Belongs to the glycosyl hydrolase 4 family.</text>
</comment>
<reference evidence="15 16" key="1">
    <citation type="submission" date="2014-08" db="EMBL/GenBank/DDBJ databases">
        <title>Clostridium innocuum, an unnegligible vancomycin-resistant pathogen causing extra-intestinal infections.</title>
        <authorList>
            <person name="Feng Y."/>
            <person name="Chiu C.-H."/>
        </authorList>
    </citation>
    <scope>NUCLEOTIDE SEQUENCE [LARGE SCALE GENOMIC DNA]</scope>
    <source>
        <strain evidence="15 16">AN88</strain>
    </source>
</reference>
<dbReference type="GO" id="GO:0005975">
    <property type="term" value="P:carbohydrate metabolic process"/>
    <property type="evidence" value="ECO:0007669"/>
    <property type="project" value="InterPro"/>
</dbReference>
<dbReference type="Pfam" id="PF02056">
    <property type="entry name" value="Glyco_hydro_4"/>
    <property type="match status" value="1"/>
</dbReference>
<gene>
    <name evidence="15" type="ORF">CIAN88_16990</name>
</gene>